<name>A0ABQ5WTG0_9PROT</name>
<evidence type="ECO:0000313" key="1">
    <source>
        <dbReference type="EMBL" id="GLQ66679.1"/>
    </source>
</evidence>
<reference evidence="2" key="1">
    <citation type="journal article" date="2019" name="Int. J. Syst. Evol. Microbiol.">
        <title>The Global Catalogue of Microorganisms (GCM) 10K type strain sequencing project: providing services to taxonomists for standard genome sequencing and annotation.</title>
        <authorList>
            <consortium name="The Broad Institute Genomics Platform"/>
            <consortium name="The Broad Institute Genome Sequencing Center for Infectious Disease"/>
            <person name="Wu L."/>
            <person name="Ma J."/>
        </authorList>
    </citation>
    <scope>NUCLEOTIDE SEQUENCE [LARGE SCALE GENOMIC DNA]</scope>
    <source>
        <strain evidence="2">NBRC 3266</strain>
    </source>
</reference>
<comment type="caution">
    <text evidence="1">The sequence shown here is derived from an EMBL/GenBank/DDBJ whole genome shotgun (WGS) entry which is preliminary data.</text>
</comment>
<accession>A0ABQ5WTG0</accession>
<dbReference type="EMBL" id="BSNV01000026">
    <property type="protein sequence ID" value="GLQ66679.1"/>
    <property type="molecule type" value="Genomic_DNA"/>
</dbReference>
<dbReference type="Proteomes" id="UP001156629">
    <property type="component" value="Unassembled WGS sequence"/>
</dbReference>
<protein>
    <recommendedName>
        <fullName evidence="3">Transposase</fullName>
    </recommendedName>
</protein>
<sequence>MQRQNDMLLTIAMDTIITSGAYFCIILDLTGPDNDTAIINIVDEKPAEAKSFFDAK</sequence>
<gene>
    <name evidence="1" type="ORF">GCM10007870_22640</name>
</gene>
<evidence type="ECO:0008006" key="3">
    <source>
        <dbReference type="Google" id="ProtNLM"/>
    </source>
</evidence>
<evidence type="ECO:0000313" key="2">
    <source>
        <dbReference type="Proteomes" id="UP001156629"/>
    </source>
</evidence>
<keyword evidence="2" id="KW-1185">Reference proteome</keyword>
<proteinExistence type="predicted"/>
<organism evidence="1 2">
    <name type="scientific">Gluconobacter kondonii</name>
    <dbReference type="NCBI Taxonomy" id="941463"/>
    <lineage>
        <taxon>Bacteria</taxon>
        <taxon>Pseudomonadati</taxon>
        <taxon>Pseudomonadota</taxon>
        <taxon>Alphaproteobacteria</taxon>
        <taxon>Acetobacterales</taxon>
        <taxon>Acetobacteraceae</taxon>
        <taxon>Gluconobacter</taxon>
    </lineage>
</organism>